<dbReference type="Pfam" id="PF12796">
    <property type="entry name" value="Ank_2"/>
    <property type="match status" value="1"/>
</dbReference>
<sequence length="145" mass="16706">MFYNLKNFDINKKDNEGLTVLMHLLSDNNSNKNEIKKMILDNRKKIDYTLKDSNGRNILMYAVFYGNTDIIKDIANQIENIDAKDNDGRTALHLAAQYGKYETVVLLVELGANINIKDNLSLKPIDIAEFEGFEDIYNYLYSKTN</sequence>
<dbReference type="InterPro" id="IPR002110">
    <property type="entry name" value="Ankyrin_rpt"/>
</dbReference>
<dbReference type="InterPro" id="IPR036770">
    <property type="entry name" value="Ankyrin_rpt-contain_sf"/>
</dbReference>
<keyword evidence="1" id="KW-0677">Repeat</keyword>
<evidence type="ECO:0000256" key="1">
    <source>
        <dbReference type="ARBA" id="ARBA00022737"/>
    </source>
</evidence>
<dbReference type="Proteomes" id="UP000323176">
    <property type="component" value="Unassembled WGS sequence"/>
</dbReference>
<evidence type="ECO:0000313" key="4">
    <source>
        <dbReference type="EMBL" id="TXJ43265.1"/>
    </source>
</evidence>
<evidence type="ECO:0000313" key="5">
    <source>
        <dbReference type="Proteomes" id="UP000323176"/>
    </source>
</evidence>
<comment type="caution">
    <text evidence="4">The sequence shown here is derived from an EMBL/GenBank/DDBJ whole genome shotgun (WGS) entry which is preliminary data.</text>
</comment>
<dbReference type="GO" id="GO:0004540">
    <property type="term" value="F:RNA nuclease activity"/>
    <property type="evidence" value="ECO:0007669"/>
    <property type="project" value="TreeGrafter"/>
</dbReference>
<reference evidence="4 5" key="1">
    <citation type="journal article" date="1992" name="Lakartidningen">
        <title>[Penicillin V and not amoxicillin is the first choice preparation in acute otitis].</title>
        <authorList>
            <person name="Kamme C."/>
            <person name="Lundgren K."/>
            <person name="Prellner K."/>
        </authorList>
    </citation>
    <scope>NUCLEOTIDE SEQUENCE [LARGE SCALE GENOMIC DNA]</scope>
    <source>
        <strain evidence="4 5">PC5538III-hc</strain>
    </source>
</reference>
<dbReference type="EMBL" id="SAXY01000030">
    <property type="protein sequence ID" value="TXJ43265.1"/>
    <property type="molecule type" value="Genomic_DNA"/>
</dbReference>
<dbReference type="SMART" id="SM00248">
    <property type="entry name" value="ANK"/>
    <property type="match status" value="3"/>
</dbReference>
<dbReference type="PROSITE" id="PS50297">
    <property type="entry name" value="ANK_REP_REGION"/>
    <property type="match status" value="1"/>
</dbReference>
<dbReference type="Gene3D" id="1.25.40.20">
    <property type="entry name" value="Ankyrin repeat-containing domain"/>
    <property type="match status" value="1"/>
</dbReference>
<proteinExistence type="predicted"/>
<dbReference type="SUPFAM" id="SSF48403">
    <property type="entry name" value="Ankyrin repeat"/>
    <property type="match status" value="1"/>
</dbReference>
<feature type="repeat" description="ANK" evidence="3">
    <location>
        <begin position="54"/>
        <end position="86"/>
    </location>
</feature>
<name>A0A5C8EZ68_BRAPL</name>
<evidence type="ECO:0000256" key="3">
    <source>
        <dbReference type="PROSITE-ProRule" id="PRU00023"/>
    </source>
</evidence>
<dbReference type="PROSITE" id="PS50088">
    <property type="entry name" value="ANK_REPEAT"/>
    <property type="match status" value="2"/>
</dbReference>
<dbReference type="GO" id="GO:0003723">
    <property type="term" value="F:RNA binding"/>
    <property type="evidence" value="ECO:0007669"/>
    <property type="project" value="TreeGrafter"/>
</dbReference>
<dbReference type="GO" id="GO:0006396">
    <property type="term" value="P:RNA processing"/>
    <property type="evidence" value="ECO:0007669"/>
    <property type="project" value="TreeGrafter"/>
</dbReference>
<protein>
    <submittedName>
        <fullName evidence="4">Ankyrin repeat domain-containing protein</fullName>
    </submittedName>
</protein>
<gene>
    <name evidence="4" type="ORF">EPJ72_04970</name>
</gene>
<feature type="repeat" description="ANK" evidence="3">
    <location>
        <begin position="87"/>
        <end position="119"/>
    </location>
</feature>
<dbReference type="PANTHER" id="PTHR24141">
    <property type="entry name" value="2-5A-DEPENDENT RIBONUCLEASE"/>
    <property type="match status" value="1"/>
</dbReference>
<keyword evidence="2 3" id="KW-0040">ANK repeat</keyword>
<evidence type="ECO:0000256" key="2">
    <source>
        <dbReference type="ARBA" id="ARBA00023043"/>
    </source>
</evidence>
<organism evidence="4 5">
    <name type="scientific">Brachyspira pilosicoli</name>
    <name type="common">Serpulina pilosicoli</name>
    <dbReference type="NCBI Taxonomy" id="52584"/>
    <lineage>
        <taxon>Bacteria</taxon>
        <taxon>Pseudomonadati</taxon>
        <taxon>Spirochaetota</taxon>
        <taxon>Spirochaetia</taxon>
        <taxon>Brachyspirales</taxon>
        <taxon>Brachyspiraceae</taxon>
        <taxon>Brachyspira</taxon>
    </lineage>
</organism>
<dbReference type="AlphaFoldDB" id="A0A5C8EZ68"/>
<dbReference type="OrthoDB" id="671583at2"/>
<accession>A0A5C8EZ68</accession>
<dbReference type="PANTHER" id="PTHR24141:SF1">
    <property type="entry name" value="2-5A-DEPENDENT RIBONUCLEASE"/>
    <property type="match status" value="1"/>
</dbReference>